<evidence type="ECO:0000256" key="2">
    <source>
        <dbReference type="ARBA" id="ARBA00022737"/>
    </source>
</evidence>
<feature type="region of interest" description="Disordered" evidence="3">
    <location>
        <begin position="1"/>
        <end position="54"/>
    </location>
</feature>
<reference evidence="5" key="1">
    <citation type="journal article" date="2009" name="Science">
        <title>The B73 maize genome: complexity, diversity, and dynamics.</title>
        <authorList>
            <person name="Schnable P.S."/>
            <person name="Ware D."/>
            <person name="Fulton R.S."/>
            <person name="Stein J.C."/>
            <person name="Wei F."/>
            <person name="Pasternak S."/>
            <person name="Liang C."/>
            <person name="Zhang J."/>
            <person name="Fulton L."/>
            <person name="Graves T.A."/>
            <person name="Minx P."/>
            <person name="Reily A.D."/>
            <person name="Courtney L."/>
            <person name="Kruchowski S.S."/>
            <person name="Tomlinson C."/>
            <person name="Strong C."/>
            <person name="Delehaunty K."/>
            <person name="Fronick C."/>
            <person name="Courtney B."/>
            <person name="Rock S.M."/>
            <person name="Belter E."/>
            <person name="Du F."/>
            <person name="Kim K."/>
            <person name="Abbott R.M."/>
            <person name="Cotton M."/>
            <person name="Levy A."/>
            <person name="Marchetto P."/>
            <person name="Ochoa K."/>
            <person name="Jackson S.M."/>
            <person name="Gillam B."/>
            <person name="Chen W."/>
            <person name="Yan L."/>
            <person name="Higginbotham J."/>
            <person name="Cardenas M."/>
            <person name="Waligorski J."/>
            <person name="Applebaum E."/>
            <person name="Phelps L."/>
            <person name="Falcone J."/>
            <person name="Kanchi K."/>
            <person name="Thane T."/>
            <person name="Scimone A."/>
            <person name="Thane N."/>
            <person name="Henke J."/>
            <person name="Wang T."/>
            <person name="Ruppert J."/>
            <person name="Shah N."/>
            <person name="Rotter K."/>
            <person name="Hodges J."/>
            <person name="Ingenthron E."/>
            <person name="Cordes M."/>
            <person name="Kohlberg S."/>
            <person name="Sgro J."/>
            <person name="Delgado B."/>
            <person name="Mead K."/>
            <person name="Chinwalla A."/>
            <person name="Leonard S."/>
            <person name="Crouse K."/>
            <person name="Collura K."/>
            <person name="Kudrna D."/>
            <person name="Currie J."/>
            <person name="He R."/>
            <person name="Angelova A."/>
            <person name="Rajasekar S."/>
            <person name="Mueller T."/>
            <person name="Lomeli R."/>
            <person name="Scara G."/>
            <person name="Ko A."/>
            <person name="Delaney K."/>
            <person name="Wissotski M."/>
            <person name="Lopez G."/>
            <person name="Campos D."/>
            <person name="Braidotti M."/>
            <person name="Ashley E."/>
            <person name="Golser W."/>
            <person name="Kim H."/>
            <person name="Lee S."/>
            <person name="Lin J."/>
            <person name="Dujmic Z."/>
            <person name="Kim W."/>
            <person name="Talag J."/>
            <person name="Zuccolo A."/>
            <person name="Fan C."/>
            <person name="Sebastian A."/>
            <person name="Kramer M."/>
            <person name="Spiegel L."/>
            <person name="Nascimento L."/>
            <person name="Zutavern T."/>
            <person name="Miller B."/>
            <person name="Ambroise C."/>
            <person name="Muller S."/>
            <person name="Spooner W."/>
            <person name="Narechania A."/>
            <person name="Ren L."/>
            <person name="Wei S."/>
            <person name="Kumari S."/>
            <person name="Faga B."/>
            <person name="Levy M.J."/>
            <person name="McMahan L."/>
            <person name="Van Buren P."/>
            <person name="Vaughn M.W."/>
            <person name="Ying K."/>
            <person name="Yeh C.-T."/>
            <person name="Emrich S.J."/>
            <person name="Jia Y."/>
            <person name="Kalyanaraman A."/>
            <person name="Hsia A.-P."/>
            <person name="Barbazuk W.B."/>
            <person name="Baucom R.S."/>
            <person name="Brutnell T.P."/>
            <person name="Carpita N.C."/>
            <person name="Chaparro C."/>
            <person name="Chia J.-M."/>
            <person name="Deragon J.-M."/>
            <person name="Estill J.C."/>
            <person name="Fu Y."/>
            <person name="Jeddeloh J.A."/>
            <person name="Han Y."/>
            <person name="Lee H."/>
            <person name="Li P."/>
            <person name="Lisch D.R."/>
            <person name="Liu S."/>
            <person name="Liu Z."/>
            <person name="Nagel D.H."/>
            <person name="McCann M.C."/>
            <person name="SanMiguel P."/>
            <person name="Myers A.M."/>
            <person name="Nettleton D."/>
            <person name="Nguyen J."/>
            <person name="Penning B.W."/>
            <person name="Ponnala L."/>
            <person name="Schneider K.L."/>
            <person name="Schwartz D.C."/>
            <person name="Sharma A."/>
            <person name="Soderlund C."/>
            <person name="Springer N.M."/>
            <person name="Sun Q."/>
            <person name="Wang H."/>
            <person name="Waterman M."/>
            <person name="Westerman R."/>
            <person name="Wolfgruber T.K."/>
            <person name="Yang L."/>
            <person name="Yu Y."/>
            <person name="Zhang L."/>
            <person name="Zhou S."/>
            <person name="Zhu Q."/>
            <person name="Bennetzen J.L."/>
            <person name="Dawe R.K."/>
            <person name="Jiang J."/>
            <person name="Jiang N."/>
            <person name="Presting G.G."/>
            <person name="Wessler S.R."/>
            <person name="Aluru S."/>
            <person name="Martienssen R.A."/>
            <person name="Clifton S.W."/>
            <person name="McCombie W.R."/>
            <person name="Wing R.A."/>
            <person name="Wilson R.K."/>
        </authorList>
    </citation>
    <scope>NUCLEOTIDE SEQUENCE [LARGE SCALE GENOMIC DNA]</scope>
    <source>
        <strain evidence="5">cv. B73</strain>
    </source>
</reference>
<evidence type="ECO:0000313" key="5">
    <source>
        <dbReference type="Proteomes" id="UP000007305"/>
    </source>
</evidence>
<reference evidence="4" key="2">
    <citation type="submission" date="2019-07" db="EMBL/GenBank/DDBJ databases">
        <authorList>
            <person name="Seetharam A."/>
            <person name="Woodhouse M."/>
            <person name="Cannon E."/>
        </authorList>
    </citation>
    <scope>NUCLEOTIDE SEQUENCE [LARGE SCALE GENOMIC DNA]</scope>
    <source>
        <strain evidence="4">cv. B73</strain>
    </source>
</reference>
<name>A0A804P435_MAIZE</name>
<dbReference type="InterPro" id="IPR036322">
    <property type="entry name" value="WD40_repeat_dom_sf"/>
</dbReference>
<keyword evidence="2" id="KW-0677">Repeat</keyword>
<keyword evidence="1" id="KW-0853">WD repeat</keyword>
<protein>
    <recommendedName>
        <fullName evidence="6">Autophagy-related protein 18a</fullName>
    </recommendedName>
</protein>
<evidence type="ECO:0000256" key="3">
    <source>
        <dbReference type="SAM" id="MobiDB-lite"/>
    </source>
</evidence>
<reference evidence="4" key="3">
    <citation type="submission" date="2021-05" db="UniProtKB">
        <authorList>
            <consortium name="EnsemblPlants"/>
        </authorList>
    </citation>
    <scope>IDENTIFICATION</scope>
    <source>
        <strain evidence="4">cv. B73</strain>
    </source>
</reference>
<evidence type="ECO:0000256" key="1">
    <source>
        <dbReference type="ARBA" id="ARBA00022574"/>
    </source>
</evidence>
<feature type="compositionally biased region" description="Pro residues" evidence="3">
    <location>
        <begin position="37"/>
        <end position="52"/>
    </location>
</feature>
<keyword evidence="5" id="KW-1185">Reference proteome</keyword>
<dbReference type="InParanoid" id="A0A804P435"/>
<dbReference type="InterPro" id="IPR048720">
    <property type="entry name" value="PROPPIN"/>
</dbReference>
<dbReference type="AlphaFoldDB" id="A0A804P435"/>
<proteinExistence type="predicted"/>
<dbReference type="EnsemblPlants" id="Zm00001eb207250_T001">
    <property type="protein sequence ID" value="Zm00001eb207250_P001"/>
    <property type="gene ID" value="Zm00001eb207250"/>
</dbReference>
<dbReference type="Pfam" id="PF21032">
    <property type="entry name" value="PROPPIN"/>
    <property type="match status" value="1"/>
</dbReference>
<dbReference type="Gramene" id="Zm00001eb207250_T001">
    <property type="protein sequence ID" value="Zm00001eb207250_P001"/>
    <property type="gene ID" value="Zm00001eb207250"/>
</dbReference>
<dbReference type="Proteomes" id="UP000007305">
    <property type="component" value="Chromosome 4"/>
</dbReference>
<accession>A0A804P435</accession>
<evidence type="ECO:0000313" key="4">
    <source>
        <dbReference type="EnsemblPlants" id="Zm00001eb207250_P001"/>
    </source>
</evidence>
<dbReference type="SUPFAM" id="SSF50978">
    <property type="entry name" value="WD40 repeat-like"/>
    <property type="match status" value="1"/>
</dbReference>
<evidence type="ECO:0008006" key="6">
    <source>
        <dbReference type="Google" id="ProtNLM"/>
    </source>
</evidence>
<dbReference type="PANTHER" id="PTHR11227">
    <property type="entry name" value="WD-REPEAT PROTEIN INTERACTING WITH PHOSPHOINOSIDES WIPI -RELATED"/>
    <property type="match status" value="1"/>
</dbReference>
<organism evidence="4 5">
    <name type="scientific">Zea mays</name>
    <name type="common">Maize</name>
    <dbReference type="NCBI Taxonomy" id="4577"/>
    <lineage>
        <taxon>Eukaryota</taxon>
        <taxon>Viridiplantae</taxon>
        <taxon>Streptophyta</taxon>
        <taxon>Embryophyta</taxon>
        <taxon>Tracheophyta</taxon>
        <taxon>Spermatophyta</taxon>
        <taxon>Magnoliopsida</taxon>
        <taxon>Liliopsida</taxon>
        <taxon>Poales</taxon>
        <taxon>Poaceae</taxon>
        <taxon>PACMAD clade</taxon>
        <taxon>Panicoideae</taxon>
        <taxon>Andropogonodae</taxon>
        <taxon>Andropogoneae</taxon>
        <taxon>Tripsacinae</taxon>
        <taxon>Zea</taxon>
    </lineage>
</organism>
<sequence>MPDQAGLPHKQASMAMDPCSPLAPPALPLARRGAISPAPPPPPRTAPLPPRTGMPRRFRARRNLCHAQWSARAICAQSAAFHVAAGTKSGFRIYNCDPFRDIFRQDLAAEGGVGVGTGGGGIGGVEMLFRCNILMLVGGGDNPHYPPNKVMIWDDHQSRCIGELSFRSPVRGVRLRRERIIVVLENKIFIYNFMDLKLLHQIDTLSNPKGMCVVS</sequence>